<dbReference type="InterPro" id="IPR001163">
    <property type="entry name" value="Sm_dom_euk/arc"/>
</dbReference>
<comment type="function">
    <text evidence="8">Plays a role in the degradation of histone mRNAs, the only eukaryotic mRNAs that are not polyadenylated. Probably also part of an LSm subunits-containing complex involved in the general process of mRNA degradation.</text>
</comment>
<dbReference type="SUPFAM" id="SSF50182">
    <property type="entry name" value="Sm-like ribonucleoproteins"/>
    <property type="match status" value="1"/>
</dbReference>
<evidence type="ECO:0000256" key="4">
    <source>
        <dbReference type="ARBA" id="ARBA00022664"/>
    </source>
</evidence>
<protein>
    <recommendedName>
        <fullName evidence="10 11">U6 snRNA-associated Sm-like protein LSm1</fullName>
    </recommendedName>
</protein>
<evidence type="ECO:0000256" key="11">
    <source>
        <dbReference type="RuleBase" id="RU365047"/>
    </source>
</evidence>
<dbReference type="OrthoDB" id="422364at2759"/>
<dbReference type="InterPro" id="IPR034104">
    <property type="entry name" value="Lsm1"/>
</dbReference>
<comment type="caution">
    <text evidence="13">The sequence shown here is derived from an EMBL/GenBank/DDBJ whole genome shotgun (WGS) entry which is preliminary data.</text>
</comment>
<dbReference type="FunFam" id="2.30.30.100:FF:000021">
    <property type="entry name" value="U6 snRNA-associated Sm-like protein LSm1"/>
    <property type="match status" value="1"/>
</dbReference>
<dbReference type="SMART" id="SM00651">
    <property type="entry name" value="Sm"/>
    <property type="match status" value="1"/>
</dbReference>
<dbReference type="GO" id="GO:0008380">
    <property type="term" value="P:RNA splicing"/>
    <property type="evidence" value="ECO:0007669"/>
    <property type="project" value="UniProtKB-KW"/>
</dbReference>
<comment type="function">
    <text evidence="11">Probably involved with other LSm subunits in the general process of degradation of mRNAs.</text>
</comment>
<keyword evidence="4 11" id="KW-0507">mRNA processing</keyword>
<dbReference type="PANTHER" id="PTHR15588">
    <property type="entry name" value="LSM1"/>
    <property type="match status" value="1"/>
</dbReference>
<comment type="subcellular location">
    <subcellularLocation>
        <location evidence="11">Cytoplasm</location>
    </subcellularLocation>
    <subcellularLocation>
        <location evidence="11">Cytoplasm</location>
        <location evidence="11">P-body</location>
    </subcellularLocation>
</comment>
<dbReference type="InterPro" id="IPR047575">
    <property type="entry name" value="Sm"/>
</dbReference>
<evidence type="ECO:0000256" key="2">
    <source>
        <dbReference type="ARBA" id="ARBA00022490"/>
    </source>
</evidence>
<name>A0A9P0MAD3_ACAOB</name>
<accession>A0A9P0MAD3</accession>
<evidence type="ECO:0000313" key="14">
    <source>
        <dbReference type="Proteomes" id="UP001152888"/>
    </source>
</evidence>
<keyword evidence="3" id="KW-0597">Phosphoprotein</keyword>
<keyword evidence="14" id="KW-1185">Reference proteome</keyword>
<dbReference type="GO" id="GO:0000932">
    <property type="term" value="C:P-body"/>
    <property type="evidence" value="ECO:0007669"/>
    <property type="project" value="UniProtKB-SubCell"/>
</dbReference>
<dbReference type="GO" id="GO:0006397">
    <property type="term" value="P:mRNA processing"/>
    <property type="evidence" value="ECO:0007669"/>
    <property type="project" value="UniProtKB-UniRule"/>
</dbReference>
<dbReference type="GO" id="GO:0000290">
    <property type="term" value="P:deadenylation-dependent decapping of nuclear-transcribed mRNA"/>
    <property type="evidence" value="ECO:0007669"/>
    <property type="project" value="TreeGrafter"/>
</dbReference>
<dbReference type="InterPro" id="IPR010920">
    <property type="entry name" value="LSM_dom_sf"/>
</dbReference>
<dbReference type="PANTHER" id="PTHR15588:SF8">
    <property type="entry name" value="U6 SNRNA-ASSOCIATED SM-LIKE PROTEIN LSM1"/>
    <property type="match status" value="1"/>
</dbReference>
<sequence>MNKIELEGTAHLLDELDKKLMVLLRDGRTLIGYLRSVDQFANLVLHQTIERIHVGREYGDIPRGVFIVRGENVVLLGEIDTEKTDLPLIEVSVDEILDAQRKEHEQKQEKQKLLSKALKERGLHLITDLTHDDMF</sequence>
<keyword evidence="5 11" id="KW-0694">RNA-binding</keyword>
<evidence type="ECO:0000256" key="9">
    <source>
        <dbReference type="ARBA" id="ARBA00062159"/>
    </source>
</evidence>
<organism evidence="13 14">
    <name type="scientific">Acanthoscelides obtectus</name>
    <name type="common">Bean weevil</name>
    <name type="synonym">Bruchus obtectus</name>
    <dbReference type="NCBI Taxonomy" id="200917"/>
    <lineage>
        <taxon>Eukaryota</taxon>
        <taxon>Metazoa</taxon>
        <taxon>Ecdysozoa</taxon>
        <taxon>Arthropoda</taxon>
        <taxon>Hexapoda</taxon>
        <taxon>Insecta</taxon>
        <taxon>Pterygota</taxon>
        <taxon>Neoptera</taxon>
        <taxon>Endopterygota</taxon>
        <taxon>Coleoptera</taxon>
        <taxon>Polyphaga</taxon>
        <taxon>Cucujiformia</taxon>
        <taxon>Chrysomeloidea</taxon>
        <taxon>Chrysomelidae</taxon>
        <taxon>Bruchinae</taxon>
        <taxon>Bruchini</taxon>
        <taxon>Acanthoscelides</taxon>
    </lineage>
</organism>
<dbReference type="AlphaFoldDB" id="A0A9P0MAD3"/>
<feature type="domain" description="Sm" evidence="12">
    <location>
        <begin position="7"/>
        <end position="82"/>
    </location>
</feature>
<dbReference type="Proteomes" id="UP001152888">
    <property type="component" value="Unassembled WGS sequence"/>
</dbReference>
<keyword evidence="7 11" id="KW-0687">Ribonucleoprotein</keyword>
<evidence type="ECO:0000256" key="1">
    <source>
        <dbReference type="ARBA" id="ARBA00006850"/>
    </source>
</evidence>
<dbReference type="Pfam" id="PF01423">
    <property type="entry name" value="LSM"/>
    <property type="match status" value="1"/>
</dbReference>
<dbReference type="GO" id="GO:1990726">
    <property type="term" value="C:Lsm1-7-Pat1 complex"/>
    <property type="evidence" value="ECO:0007669"/>
    <property type="project" value="TreeGrafter"/>
</dbReference>
<evidence type="ECO:0000256" key="10">
    <source>
        <dbReference type="ARBA" id="ARBA00067756"/>
    </source>
</evidence>
<evidence type="ECO:0000259" key="12">
    <source>
        <dbReference type="PROSITE" id="PS52002"/>
    </source>
</evidence>
<keyword evidence="2 11" id="KW-0963">Cytoplasm</keyword>
<evidence type="ECO:0000256" key="5">
    <source>
        <dbReference type="ARBA" id="ARBA00022884"/>
    </source>
</evidence>
<comment type="similarity">
    <text evidence="1 11">Belongs to the snRNP Sm proteins family.</text>
</comment>
<evidence type="ECO:0000256" key="7">
    <source>
        <dbReference type="ARBA" id="ARBA00023274"/>
    </source>
</evidence>
<reference evidence="13" key="1">
    <citation type="submission" date="2022-03" db="EMBL/GenBank/DDBJ databases">
        <authorList>
            <person name="Sayadi A."/>
        </authorList>
    </citation>
    <scope>NUCLEOTIDE SEQUENCE</scope>
</reference>
<keyword evidence="6" id="KW-0508">mRNA splicing</keyword>
<proteinExistence type="inferred from homology"/>
<dbReference type="GO" id="GO:1990904">
    <property type="term" value="C:ribonucleoprotein complex"/>
    <property type="evidence" value="ECO:0007669"/>
    <property type="project" value="UniProtKB-KW"/>
</dbReference>
<evidence type="ECO:0000313" key="13">
    <source>
        <dbReference type="EMBL" id="CAH2010429.1"/>
    </source>
</evidence>
<dbReference type="CDD" id="cd01728">
    <property type="entry name" value="LSm1"/>
    <property type="match status" value="1"/>
</dbReference>
<evidence type="ECO:0000256" key="6">
    <source>
        <dbReference type="ARBA" id="ARBA00023187"/>
    </source>
</evidence>
<dbReference type="EMBL" id="CAKOFQ010007971">
    <property type="protein sequence ID" value="CAH2010429.1"/>
    <property type="molecule type" value="Genomic_DNA"/>
</dbReference>
<dbReference type="GO" id="GO:0003729">
    <property type="term" value="F:mRNA binding"/>
    <property type="evidence" value="ECO:0007669"/>
    <property type="project" value="TreeGrafter"/>
</dbReference>
<dbReference type="InterPro" id="IPR044642">
    <property type="entry name" value="PTHR15588"/>
</dbReference>
<dbReference type="PROSITE" id="PS52002">
    <property type="entry name" value="SM"/>
    <property type="match status" value="1"/>
</dbReference>
<dbReference type="Gene3D" id="2.30.30.100">
    <property type="match status" value="1"/>
</dbReference>
<evidence type="ECO:0000256" key="3">
    <source>
        <dbReference type="ARBA" id="ARBA00022553"/>
    </source>
</evidence>
<comment type="subunit">
    <text evidence="9">Interacts with SLBP; interaction with SLBP occurs when histone mRNA is being rapidly degraded during the S phase. LSm subunits form a heteromer with a donut shape.</text>
</comment>
<evidence type="ECO:0000256" key="8">
    <source>
        <dbReference type="ARBA" id="ARBA00056858"/>
    </source>
</evidence>
<gene>
    <name evidence="11" type="primary">LSM1</name>
    <name evidence="13" type="ORF">ACAOBT_LOCUS31522</name>
</gene>